<keyword evidence="2" id="KW-1185">Reference proteome</keyword>
<evidence type="ECO:0000313" key="2">
    <source>
        <dbReference type="Proteomes" id="UP001500177"/>
    </source>
</evidence>
<evidence type="ECO:0000313" key="1">
    <source>
        <dbReference type="EMBL" id="GAA1513870.1"/>
    </source>
</evidence>
<dbReference type="EMBL" id="BAAALX010000009">
    <property type="protein sequence ID" value="GAA1513870.1"/>
    <property type="molecule type" value="Genomic_DNA"/>
</dbReference>
<name>A0ABP4L0X1_9MICO</name>
<reference evidence="2" key="1">
    <citation type="journal article" date="2019" name="Int. J. Syst. Evol. Microbiol.">
        <title>The Global Catalogue of Microorganisms (GCM) 10K type strain sequencing project: providing services to taxonomists for standard genome sequencing and annotation.</title>
        <authorList>
            <consortium name="The Broad Institute Genomics Platform"/>
            <consortium name="The Broad Institute Genome Sequencing Center for Infectious Disease"/>
            <person name="Wu L."/>
            <person name="Ma J."/>
        </authorList>
    </citation>
    <scope>NUCLEOTIDE SEQUENCE [LARGE SCALE GENOMIC DNA]</scope>
    <source>
        <strain evidence="2">JCM 13318</strain>
    </source>
</reference>
<gene>
    <name evidence="1" type="ORF">GCM10009690_16030</name>
</gene>
<sequence>MYGTCENEDCGNYMWPCPLPDDHGAVICGPCGTPVTNITDIKPEEGTVLPEWISEMLTQQSSAD</sequence>
<dbReference type="Proteomes" id="UP001500177">
    <property type="component" value="Unassembled WGS sequence"/>
</dbReference>
<comment type="caution">
    <text evidence="1">The sequence shown here is derived from an EMBL/GenBank/DDBJ whole genome shotgun (WGS) entry which is preliminary data.</text>
</comment>
<proteinExistence type="predicted"/>
<accession>A0ABP4L0X1</accession>
<organism evidence="1 2">
    <name type="scientific">Brevibacterium permense</name>
    <dbReference type="NCBI Taxonomy" id="234834"/>
    <lineage>
        <taxon>Bacteria</taxon>
        <taxon>Bacillati</taxon>
        <taxon>Actinomycetota</taxon>
        <taxon>Actinomycetes</taxon>
        <taxon>Micrococcales</taxon>
        <taxon>Brevibacteriaceae</taxon>
        <taxon>Brevibacterium</taxon>
    </lineage>
</organism>
<protein>
    <submittedName>
        <fullName evidence="1">Uncharacterized protein</fullName>
    </submittedName>
</protein>